<evidence type="ECO:0000313" key="9">
    <source>
        <dbReference type="EMBL" id="SMR94372.1"/>
    </source>
</evidence>
<dbReference type="Pfam" id="PF08529">
    <property type="entry name" value="NusA_N"/>
    <property type="match status" value="1"/>
</dbReference>
<dbReference type="EMBL" id="FXXC01000001">
    <property type="protein sequence ID" value="SMR94372.1"/>
    <property type="molecule type" value="Genomic_DNA"/>
</dbReference>
<dbReference type="RefSeq" id="WP_015907562.1">
    <property type="nucleotide sequence ID" value="NZ_FUZJ01000001.1"/>
</dbReference>
<dbReference type="InterPro" id="IPR012340">
    <property type="entry name" value="NA-bd_OB-fold"/>
</dbReference>
<name>A0ABY1SA21_CALBS</name>
<dbReference type="InterPro" id="IPR025249">
    <property type="entry name" value="TF_NusA_KH_1st"/>
</dbReference>
<dbReference type="CDD" id="cd02134">
    <property type="entry name" value="KH-II_NusA_rpt1"/>
    <property type="match status" value="1"/>
</dbReference>
<dbReference type="PROSITE" id="PS50126">
    <property type="entry name" value="S1"/>
    <property type="match status" value="1"/>
</dbReference>
<sequence length="357" mass="40342">MPKKEQTLDFQELFSAIDELEREYKIEKDYVYSVLESALLTAYKQVKGIKDKNLSNVKVSIDPEKGSVKIYEYRKVVENVKDRKNEISLEDAQKIDKRYKIGDIVAIEIPISQFSRKAAMTVRQTVIGKIREKKRSIIFEDYSSKIDNIVTGIIQRIDKKNVIVEIEGGKVEAILPMEEQIPGEEYKPGTLMKFYLVDVKIPPKEKEPIVYLSRTHPNLIKRLMENEVPEIQEGIIEIKAIAREAGSRSKVAVYSNSLKVDPVGACIGEKGIRIQNVLKHLNGEKIDIVKWSSDIGEFIKNALSPAEVVHIDLNLIEKKAFVLVPNSQLSLAIGKGGQNARLAAKLTGWKIDIKGKD</sequence>
<dbReference type="SMART" id="SM00316">
    <property type="entry name" value="S1"/>
    <property type="match status" value="1"/>
</dbReference>
<dbReference type="Pfam" id="PF13184">
    <property type="entry name" value="KH_NusA_1st"/>
    <property type="match status" value="1"/>
</dbReference>
<comment type="similarity">
    <text evidence="7">Belongs to the NusA family.</text>
</comment>
<dbReference type="Gene3D" id="3.30.1480.10">
    <property type="entry name" value="NusA, N-terminal domain"/>
    <property type="match status" value="1"/>
</dbReference>
<dbReference type="Proteomes" id="UP000196803">
    <property type="component" value="Unassembled WGS sequence"/>
</dbReference>
<evidence type="ECO:0000256" key="2">
    <source>
        <dbReference type="ARBA" id="ARBA00022490"/>
    </source>
</evidence>
<dbReference type="Gene3D" id="2.40.50.140">
    <property type="entry name" value="Nucleic acid-binding proteins"/>
    <property type="match status" value="1"/>
</dbReference>
<dbReference type="InterPro" id="IPR003029">
    <property type="entry name" value="S1_domain"/>
</dbReference>
<dbReference type="GeneID" id="31772400"/>
<keyword evidence="1 7" id="KW-0806">Transcription termination</keyword>
<dbReference type="InterPro" id="IPR058582">
    <property type="entry name" value="KH_NusA_2nd"/>
</dbReference>
<comment type="function">
    <text evidence="7">Participates in both transcription termination and antitermination.</text>
</comment>
<accession>A0ABY1SA21</accession>
<evidence type="ECO:0000256" key="5">
    <source>
        <dbReference type="ARBA" id="ARBA00023015"/>
    </source>
</evidence>
<dbReference type="CDD" id="cd04455">
    <property type="entry name" value="S1_NusA"/>
    <property type="match status" value="1"/>
</dbReference>
<comment type="subunit">
    <text evidence="7">Monomer. Binds directly to the core enzyme of the DNA-dependent RNA polymerase and to nascent RNA.</text>
</comment>
<evidence type="ECO:0000256" key="7">
    <source>
        <dbReference type="HAMAP-Rule" id="MF_00945"/>
    </source>
</evidence>
<dbReference type="Pfam" id="PF00575">
    <property type="entry name" value="S1"/>
    <property type="match status" value="1"/>
</dbReference>
<dbReference type="InterPro" id="IPR030842">
    <property type="entry name" value="TF_NusA_bacterial"/>
</dbReference>
<dbReference type="NCBIfam" id="TIGR01953">
    <property type="entry name" value="NusA"/>
    <property type="match status" value="1"/>
</dbReference>
<dbReference type="SUPFAM" id="SSF69705">
    <property type="entry name" value="Transcription factor NusA, N-terminal domain"/>
    <property type="match status" value="1"/>
</dbReference>
<evidence type="ECO:0000256" key="6">
    <source>
        <dbReference type="ARBA" id="ARBA00023163"/>
    </source>
</evidence>
<protein>
    <recommendedName>
        <fullName evidence="7">Transcription termination/antitermination protein NusA</fullName>
    </recommendedName>
</protein>
<dbReference type="InterPro" id="IPR010213">
    <property type="entry name" value="TF_NusA"/>
</dbReference>
<dbReference type="SUPFAM" id="SSF54814">
    <property type="entry name" value="Prokaryotic type KH domain (KH-domain type II)"/>
    <property type="match status" value="2"/>
</dbReference>
<dbReference type="Gene3D" id="3.30.300.20">
    <property type="match status" value="2"/>
</dbReference>
<organism evidence="9 10">
    <name type="scientific">Caldicellulosiruptor bescii</name>
    <name type="common">Anaerocellum thermophilum</name>
    <dbReference type="NCBI Taxonomy" id="31899"/>
    <lineage>
        <taxon>Bacteria</taxon>
        <taxon>Bacillati</taxon>
        <taxon>Bacillota</taxon>
        <taxon>Bacillota incertae sedis</taxon>
        <taxon>Caldicellulosiruptorales</taxon>
        <taxon>Caldicellulosiruptoraceae</taxon>
        <taxon>Caldicellulosiruptor</taxon>
    </lineage>
</organism>
<evidence type="ECO:0000259" key="8">
    <source>
        <dbReference type="PROSITE" id="PS50126"/>
    </source>
</evidence>
<keyword evidence="4 7" id="KW-0694">RNA-binding</keyword>
<keyword evidence="3 7" id="KW-0889">Transcription antitermination</keyword>
<dbReference type="PROSITE" id="PS50084">
    <property type="entry name" value="KH_TYPE_1"/>
    <property type="match status" value="1"/>
</dbReference>
<dbReference type="InterPro" id="IPR013735">
    <property type="entry name" value="TF_NusA_N"/>
</dbReference>
<keyword evidence="2 7" id="KW-0963">Cytoplasm</keyword>
<keyword evidence="5 7" id="KW-0805">Transcription regulation</keyword>
<evidence type="ECO:0000256" key="3">
    <source>
        <dbReference type="ARBA" id="ARBA00022814"/>
    </source>
</evidence>
<dbReference type="InterPro" id="IPR015946">
    <property type="entry name" value="KH_dom-like_a/b"/>
</dbReference>
<dbReference type="CDD" id="cd22529">
    <property type="entry name" value="KH-II_NusA_rpt2"/>
    <property type="match status" value="1"/>
</dbReference>
<dbReference type="InterPro" id="IPR036555">
    <property type="entry name" value="NusA_N_sf"/>
</dbReference>
<dbReference type="SUPFAM" id="SSF50249">
    <property type="entry name" value="Nucleic acid-binding proteins"/>
    <property type="match status" value="1"/>
</dbReference>
<comment type="caution">
    <text evidence="9">The sequence shown here is derived from an EMBL/GenBank/DDBJ whole genome shotgun (WGS) entry which is preliminary data.</text>
</comment>
<dbReference type="InterPro" id="IPR009019">
    <property type="entry name" value="KH_sf_prok-type"/>
</dbReference>
<gene>
    <name evidence="7" type="primary">nusA</name>
    <name evidence="9" type="ORF">SAMN05216240_2045</name>
</gene>
<evidence type="ECO:0000313" key="10">
    <source>
        <dbReference type="Proteomes" id="UP000196803"/>
    </source>
</evidence>
<reference evidence="9 10" key="1">
    <citation type="submission" date="2017-05" db="EMBL/GenBank/DDBJ databases">
        <authorList>
            <person name="Varghese N."/>
            <person name="Submissions S."/>
        </authorList>
    </citation>
    <scope>NUCLEOTIDE SEQUENCE [LARGE SCALE GENOMIC DNA]</scope>
    <source>
        <strain evidence="9 10">MACB1020</strain>
    </source>
</reference>
<proteinExistence type="inferred from homology"/>
<keyword evidence="10" id="KW-1185">Reference proteome</keyword>
<dbReference type="HAMAP" id="MF_00945_B">
    <property type="entry name" value="NusA_B"/>
    <property type="match status" value="1"/>
</dbReference>
<dbReference type="PANTHER" id="PTHR22648:SF0">
    <property type="entry name" value="TRANSCRIPTION TERMINATION_ANTITERMINATION PROTEIN NUSA"/>
    <property type="match status" value="1"/>
</dbReference>
<evidence type="ECO:0000256" key="1">
    <source>
        <dbReference type="ARBA" id="ARBA00022472"/>
    </source>
</evidence>
<evidence type="ECO:0000256" key="4">
    <source>
        <dbReference type="ARBA" id="ARBA00022884"/>
    </source>
</evidence>
<feature type="domain" description="S1 motif" evidence="8">
    <location>
        <begin position="147"/>
        <end position="215"/>
    </location>
</feature>
<keyword evidence="6 7" id="KW-0804">Transcription</keyword>
<comment type="subcellular location">
    <subcellularLocation>
        <location evidence="7">Cytoplasm</location>
    </subcellularLocation>
</comment>
<dbReference type="Pfam" id="PF26594">
    <property type="entry name" value="KH_NusA_2nd"/>
    <property type="match status" value="1"/>
</dbReference>
<dbReference type="PANTHER" id="PTHR22648">
    <property type="entry name" value="TRANSCRIPTION TERMINATION FACTOR NUSA"/>
    <property type="match status" value="1"/>
</dbReference>